<comment type="subcellular location">
    <subcellularLocation>
        <location evidence="1">Membrane</location>
        <topology evidence="1">Lipid-anchor</topology>
        <topology evidence="1">GPI-anchor</topology>
    </subcellularLocation>
</comment>
<organism evidence="11 12">
    <name type="scientific">Brassicogethes aeneus</name>
    <name type="common">Rape pollen beetle</name>
    <name type="synonym">Meligethes aeneus</name>
    <dbReference type="NCBI Taxonomy" id="1431903"/>
    <lineage>
        <taxon>Eukaryota</taxon>
        <taxon>Metazoa</taxon>
        <taxon>Ecdysozoa</taxon>
        <taxon>Arthropoda</taxon>
        <taxon>Hexapoda</taxon>
        <taxon>Insecta</taxon>
        <taxon>Pterygota</taxon>
        <taxon>Neoptera</taxon>
        <taxon>Endopterygota</taxon>
        <taxon>Coleoptera</taxon>
        <taxon>Polyphaga</taxon>
        <taxon>Cucujiformia</taxon>
        <taxon>Nitidulidae</taxon>
        <taxon>Meligethinae</taxon>
        <taxon>Brassicogethes</taxon>
    </lineage>
</organism>
<keyword evidence="6" id="KW-0472">Membrane</keyword>
<feature type="compositionally biased region" description="Basic and acidic residues" evidence="9">
    <location>
        <begin position="76"/>
        <end position="86"/>
    </location>
</feature>
<dbReference type="GO" id="GO:0030431">
    <property type="term" value="P:sleep"/>
    <property type="evidence" value="ECO:0007669"/>
    <property type="project" value="InterPro"/>
</dbReference>
<evidence type="ECO:0000256" key="8">
    <source>
        <dbReference type="ARBA" id="ARBA00023288"/>
    </source>
</evidence>
<feature type="signal peptide" evidence="10">
    <location>
        <begin position="1"/>
        <end position="22"/>
    </location>
</feature>
<dbReference type="Proteomes" id="UP001154078">
    <property type="component" value="Chromosome 9"/>
</dbReference>
<evidence type="ECO:0000256" key="10">
    <source>
        <dbReference type="SAM" id="SignalP"/>
    </source>
</evidence>
<protein>
    <recommendedName>
        <fullName evidence="13">Protein sleepless</fullName>
    </recommendedName>
</protein>
<dbReference type="EMBL" id="OV121140">
    <property type="protein sequence ID" value="CAH0564143.1"/>
    <property type="molecule type" value="Genomic_DNA"/>
</dbReference>
<dbReference type="InterPro" id="IPR031424">
    <property type="entry name" value="QVR-like"/>
</dbReference>
<evidence type="ECO:0000313" key="11">
    <source>
        <dbReference type="EMBL" id="CAH0564143.1"/>
    </source>
</evidence>
<keyword evidence="4 10" id="KW-0732">Signal</keyword>
<dbReference type="GO" id="GO:0032222">
    <property type="term" value="P:regulation of synaptic transmission, cholinergic"/>
    <property type="evidence" value="ECO:0007669"/>
    <property type="project" value="InterPro"/>
</dbReference>
<keyword evidence="3" id="KW-0812">Transmembrane</keyword>
<keyword evidence="8" id="KW-0449">Lipoprotein</keyword>
<dbReference type="GO" id="GO:0098552">
    <property type="term" value="C:side of membrane"/>
    <property type="evidence" value="ECO:0007669"/>
    <property type="project" value="UniProtKB-KW"/>
</dbReference>
<keyword evidence="2" id="KW-0336">GPI-anchor</keyword>
<dbReference type="Pfam" id="PF17064">
    <property type="entry name" value="QVR"/>
    <property type="match status" value="1"/>
</dbReference>
<evidence type="ECO:0008006" key="13">
    <source>
        <dbReference type="Google" id="ProtNLM"/>
    </source>
</evidence>
<evidence type="ECO:0000313" key="12">
    <source>
        <dbReference type="Proteomes" id="UP001154078"/>
    </source>
</evidence>
<sequence>MAFRKSLGFLVVAAFYIQNGFGLQCWQCSSDIEPECRDQFNYSNYVGGGSNYLYSGNQGQYGGQYDQGGRQYDQGRGYDRPYDRFDQNSQRGYNRPVQQFSSRQYPQLVNCDDQGANLRRMKNVCYKRKQTSTNGYTTIIRRCETVPLDTYAGTCYDPVQRGISVNFCEYCDYDGCNGATSVKINVLTALVPLLAFLIYKGLML</sequence>
<evidence type="ECO:0000256" key="3">
    <source>
        <dbReference type="ARBA" id="ARBA00022692"/>
    </source>
</evidence>
<keyword evidence="7" id="KW-0325">Glycoprotein</keyword>
<name>A0A9P0FQD8_BRAAE</name>
<feature type="region of interest" description="Disordered" evidence="9">
    <location>
        <begin position="64"/>
        <end position="91"/>
    </location>
</feature>
<dbReference type="PANTHER" id="PTHR33562">
    <property type="entry name" value="ATILLA, ISOFORM B-RELATED-RELATED"/>
    <property type="match status" value="1"/>
</dbReference>
<evidence type="ECO:0000256" key="2">
    <source>
        <dbReference type="ARBA" id="ARBA00022622"/>
    </source>
</evidence>
<evidence type="ECO:0000256" key="7">
    <source>
        <dbReference type="ARBA" id="ARBA00023180"/>
    </source>
</evidence>
<keyword evidence="5" id="KW-1133">Transmembrane helix</keyword>
<accession>A0A9P0FQD8</accession>
<reference evidence="11" key="1">
    <citation type="submission" date="2021-12" db="EMBL/GenBank/DDBJ databases">
        <authorList>
            <person name="King R."/>
        </authorList>
    </citation>
    <scope>NUCLEOTIDE SEQUENCE</scope>
</reference>
<evidence type="ECO:0000256" key="4">
    <source>
        <dbReference type="ARBA" id="ARBA00022729"/>
    </source>
</evidence>
<evidence type="ECO:0000256" key="9">
    <source>
        <dbReference type="SAM" id="MobiDB-lite"/>
    </source>
</evidence>
<evidence type="ECO:0000256" key="6">
    <source>
        <dbReference type="ARBA" id="ARBA00023136"/>
    </source>
</evidence>
<proteinExistence type="predicted"/>
<gene>
    <name evidence="11" type="ORF">MELIAE_LOCUS12759</name>
</gene>
<keyword evidence="12" id="KW-1185">Reference proteome</keyword>
<dbReference type="PANTHER" id="PTHR33562:SF30">
    <property type="entry name" value="LD40063P"/>
    <property type="match status" value="1"/>
</dbReference>
<dbReference type="InterPro" id="IPR050975">
    <property type="entry name" value="Sleep_regulator"/>
</dbReference>
<dbReference type="AlphaFoldDB" id="A0A9P0FQD8"/>
<evidence type="ECO:0000256" key="5">
    <source>
        <dbReference type="ARBA" id="ARBA00022989"/>
    </source>
</evidence>
<feature type="chain" id="PRO_5040339663" description="Protein sleepless" evidence="10">
    <location>
        <begin position="23"/>
        <end position="204"/>
    </location>
</feature>
<dbReference type="OrthoDB" id="75169at2759"/>
<evidence type="ECO:0000256" key="1">
    <source>
        <dbReference type="ARBA" id="ARBA00004589"/>
    </source>
</evidence>